<protein>
    <submittedName>
        <fullName evidence="1">Arginase</fullName>
    </submittedName>
</protein>
<accession>A0ABT4D6G5</accession>
<dbReference type="Proteomes" id="UP001144612">
    <property type="component" value="Unassembled WGS sequence"/>
</dbReference>
<dbReference type="EMBL" id="JAPQFJ010000001">
    <property type="protein sequence ID" value="MCY6957273.1"/>
    <property type="molecule type" value="Genomic_DNA"/>
</dbReference>
<proteinExistence type="predicted"/>
<dbReference type="RefSeq" id="WP_268059628.1">
    <property type="nucleotide sequence ID" value="NZ_JAPQFJ010000001.1"/>
</dbReference>
<keyword evidence="2" id="KW-1185">Reference proteome</keyword>
<comment type="caution">
    <text evidence="1">The sequence shown here is derived from an EMBL/GenBank/DDBJ whole genome shotgun (WGS) entry which is preliminary data.</text>
</comment>
<organism evidence="1 2">
    <name type="scientific">Clostridium brassicae</name>
    <dbReference type="NCBI Taxonomy" id="2999072"/>
    <lineage>
        <taxon>Bacteria</taxon>
        <taxon>Bacillati</taxon>
        <taxon>Bacillota</taxon>
        <taxon>Clostridia</taxon>
        <taxon>Eubacteriales</taxon>
        <taxon>Clostridiaceae</taxon>
        <taxon>Clostridium</taxon>
    </lineage>
</organism>
<evidence type="ECO:0000313" key="2">
    <source>
        <dbReference type="Proteomes" id="UP001144612"/>
    </source>
</evidence>
<sequence>MRNILLSIDWDYFVKIKREWCGSYIENDTNLKYRWYKRYLDEKRKGINIEKKVILGAGVNSFWKKIFKHFNISKKTPLYISDSHKFSYNIGEKYNCKEVYLFDAHSDLGYGGLESLKFEVNCANWLGKLFVENIVKDAKIIYSPYSFEESEDFKEINETFNINYIDMSEIGMDIKVSAIHICRSGAWTPPWMDKHFYKFINEAKLHYREIEKMERKWNLKELNLSDAIMCFINS</sequence>
<name>A0ABT4D6G5_9CLOT</name>
<evidence type="ECO:0000313" key="1">
    <source>
        <dbReference type="EMBL" id="MCY6957273.1"/>
    </source>
</evidence>
<gene>
    <name evidence="1" type="ORF">OW729_01495</name>
</gene>
<reference evidence="1" key="1">
    <citation type="submission" date="2022-12" db="EMBL/GenBank/DDBJ databases">
        <title>Clostridium sp. nov., isolated from industrial wastewater.</title>
        <authorList>
            <person name="Jiayan W."/>
        </authorList>
    </citation>
    <scope>NUCLEOTIDE SEQUENCE</scope>
    <source>
        <strain evidence="1">ZC22-4</strain>
    </source>
</reference>